<proteinExistence type="predicted"/>
<reference evidence="3" key="1">
    <citation type="journal article" date="2011" name="PLoS Genet.">
        <title>Genomic analysis of the necrotrophic fungal pathogens Sclerotinia sclerotiorum and Botrytis cinerea.</title>
        <authorList>
            <person name="Amselem J."/>
            <person name="Cuomo C.A."/>
            <person name="van Kan J.A."/>
            <person name="Viaud M."/>
            <person name="Benito E.P."/>
            <person name="Couloux A."/>
            <person name="Coutinho P.M."/>
            <person name="de Vries R.P."/>
            <person name="Dyer P.S."/>
            <person name="Fillinger S."/>
            <person name="Fournier E."/>
            <person name="Gout L."/>
            <person name="Hahn M."/>
            <person name="Kohn L."/>
            <person name="Lapalu N."/>
            <person name="Plummer K.M."/>
            <person name="Pradier J.M."/>
            <person name="Quevillon E."/>
            <person name="Sharon A."/>
            <person name="Simon A."/>
            <person name="ten Have A."/>
            <person name="Tudzynski B."/>
            <person name="Tudzynski P."/>
            <person name="Wincker P."/>
            <person name="Andrew M."/>
            <person name="Anthouard V."/>
            <person name="Beever R.E."/>
            <person name="Beffa R."/>
            <person name="Benoit I."/>
            <person name="Bouzid O."/>
            <person name="Brault B."/>
            <person name="Chen Z."/>
            <person name="Choquer M."/>
            <person name="Collemare J."/>
            <person name="Cotton P."/>
            <person name="Danchin E.G."/>
            <person name="Da Silva C."/>
            <person name="Gautier A."/>
            <person name="Giraud C."/>
            <person name="Giraud T."/>
            <person name="Gonzalez C."/>
            <person name="Grossetete S."/>
            <person name="Guldener U."/>
            <person name="Henrissat B."/>
            <person name="Howlett B.J."/>
            <person name="Kodira C."/>
            <person name="Kretschmer M."/>
            <person name="Lappartient A."/>
            <person name="Leroch M."/>
            <person name="Levis C."/>
            <person name="Mauceli E."/>
            <person name="Neuveglise C."/>
            <person name="Oeser B."/>
            <person name="Pearson M."/>
            <person name="Poulain J."/>
            <person name="Poussereau N."/>
            <person name="Quesneville H."/>
            <person name="Rascle C."/>
            <person name="Schumacher J."/>
            <person name="Segurens B."/>
            <person name="Sexton A."/>
            <person name="Silva E."/>
            <person name="Sirven C."/>
            <person name="Soanes D.M."/>
            <person name="Talbot N.J."/>
            <person name="Templeton M."/>
            <person name="Yandava C."/>
            <person name="Yarden O."/>
            <person name="Zeng Q."/>
            <person name="Rollins J.A."/>
            <person name="Lebrun M.H."/>
            <person name="Dickman M."/>
        </authorList>
    </citation>
    <scope>NUCLEOTIDE SEQUENCE [LARGE SCALE GENOMIC DNA]</scope>
    <source>
        <strain evidence="3">ATCC 18683 / 1980 / Ss-1</strain>
    </source>
</reference>
<protein>
    <submittedName>
        <fullName evidence="2">Uncharacterized protein</fullName>
    </submittedName>
</protein>
<feature type="compositionally biased region" description="Basic and acidic residues" evidence="1">
    <location>
        <begin position="366"/>
        <end position="379"/>
    </location>
</feature>
<feature type="region of interest" description="Disordered" evidence="1">
    <location>
        <begin position="223"/>
        <end position="243"/>
    </location>
</feature>
<evidence type="ECO:0000256" key="1">
    <source>
        <dbReference type="SAM" id="MobiDB-lite"/>
    </source>
</evidence>
<feature type="region of interest" description="Disordered" evidence="1">
    <location>
        <begin position="26"/>
        <end position="65"/>
    </location>
</feature>
<dbReference type="RefSeq" id="XP_001585709.1">
    <property type="nucleotide sequence ID" value="XM_001585659.1"/>
</dbReference>
<feature type="compositionally biased region" description="Polar residues" evidence="1">
    <location>
        <begin position="26"/>
        <end position="43"/>
    </location>
</feature>
<dbReference type="GeneID" id="5481921"/>
<dbReference type="OMA" id="KYMDRER"/>
<feature type="compositionally biased region" description="Polar residues" evidence="1">
    <location>
        <begin position="130"/>
        <end position="141"/>
    </location>
</feature>
<feature type="compositionally biased region" description="Polar residues" evidence="1">
    <location>
        <begin position="50"/>
        <end position="59"/>
    </location>
</feature>
<keyword evidence="3" id="KW-1185">Reference proteome</keyword>
<dbReference type="InParanoid" id="A7F6J6"/>
<sequence>MTKEMLASFEIMSSRVWKFISNTIGKLQSPRPSQQNENLAESSSLRETDSLSDTPTRHGSINKLGEQLAEAELSSTQDESILDAPLEKLSNIREKLEEAVKPVPKIEAQDDVQEDVTASNTGDDDLENALKTTTKSPTDESFSILPPRQSRSKKRDPAEKVEPLAHNEVPVENIRKTRARGKVVKDEKTALHDEASSSAGNEELDEVVGENISELAEPVVKNELPVHIHPSSHNPRGKSRPAKTVLYEETQSYPSQEEIIGSEGVLMAEVAELSVRDEDPVEVPQTSRSNRKRPILPRVAELVQTSTPSIDTPPVANNKRRRDVLESSTGNEGLEVDSSANVSPKRRKLAPKPEGMGIPPVGTTQEARDERRKYMDRERQRRCRQRKKDRQQGMQEAEREVLAQAKDERKKAMARERVRRYRENQRQKQGGEIESKTSGRQRTREQARQRDIALISNSRNVSRNSGGSESFDSE</sequence>
<dbReference type="Proteomes" id="UP000001312">
    <property type="component" value="Unassembled WGS sequence"/>
</dbReference>
<evidence type="ECO:0000313" key="2">
    <source>
        <dbReference type="EMBL" id="EDN98367.1"/>
    </source>
</evidence>
<gene>
    <name evidence="2" type="ORF">SS1G_13225</name>
</gene>
<dbReference type="EMBL" id="CH476644">
    <property type="protein sequence ID" value="EDN98367.1"/>
    <property type="molecule type" value="Genomic_DNA"/>
</dbReference>
<organism evidence="2 3">
    <name type="scientific">Sclerotinia sclerotiorum (strain ATCC 18683 / 1980 / Ss-1)</name>
    <name type="common">White mold</name>
    <name type="synonym">Whetzelinia sclerotiorum</name>
    <dbReference type="NCBI Taxonomy" id="665079"/>
    <lineage>
        <taxon>Eukaryota</taxon>
        <taxon>Fungi</taxon>
        <taxon>Dikarya</taxon>
        <taxon>Ascomycota</taxon>
        <taxon>Pezizomycotina</taxon>
        <taxon>Leotiomycetes</taxon>
        <taxon>Helotiales</taxon>
        <taxon>Sclerotiniaceae</taxon>
        <taxon>Sclerotinia</taxon>
    </lineage>
</organism>
<dbReference type="AlphaFoldDB" id="A7F6J6"/>
<feature type="compositionally biased region" description="Basic and acidic residues" evidence="1">
    <location>
        <begin position="155"/>
        <end position="165"/>
    </location>
</feature>
<feature type="compositionally biased region" description="Basic and acidic residues" evidence="1">
    <location>
        <begin position="396"/>
        <end position="451"/>
    </location>
</feature>
<feature type="compositionally biased region" description="Basic residues" evidence="1">
    <location>
        <begin position="380"/>
        <end position="389"/>
    </location>
</feature>
<feature type="compositionally biased region" description="Low complexity" evidence="1">
    <location>
        <begin position="456"/>
        <end position="474"/>
    </location>
</feature>
<accession>A7F6J6</accession>
<feature type="region of interest" description="Disordered" evidence="1">
    <location>
        <begin position="271"/>
        <end position="474"/>
    </location>
</feature>
<dbReference type="KEGG" id="ssl:SS1G_13225"/>
<feature type="region of interest" description="Disordered" evidence="1">
    <location>
        <begin position="99"/>
        <end position="205"/>
    </location>
</feature>
<evidence type="ECO:0000313" key="3">
    <source>
        <dbReference type="Proteomes" id="UP000001312"/>
    </source>
</evidence>
<name>A7F6J6_SCLS1</name>
<feature type="compositionally biased region" description="Basic and acidic residues" evidence="1">
    <location>
        <begin position="183"/>
        <end position="195"/>
    </location>
</feature>